<gene>
    <name evidence="7" type="ORF">Micbo1qcDRAFT_169004</name>
</gene>
<evidence type="ECO:0000313" key="7">
    <source>
        <dbReference type="EMBL" id="KXJ85996.1"/>
    </source>
</evidence>
<evidence type="ECO:0000313" key="8">
    <source>
        <dbReference type="Proteomes" id="UP000070501"/>
    </source>
</evidence>
<protein>
    <recommendedName>
        <fullName evidence="6">BZIP domain-containing protein</fullName>
    </recommendedName>
</protein>
<feature type="domain" description="BZIP" evidence="6">
    <location>
        <begin position="189"/>
        <end position="252"/>
    </location>
</feature>
<dbReference type="CDD" id="cd14687">
    <property type="entry name" value="bZIP_ATF2"/>
    <property type="match status" value="1"/>
</dbReference>
<dbReference type="GO" id="GO:0003700">
    <property type="term" value="F:DNA-binding transcription factor activity"/>
    <property type="evidence" value="ECO:0007669"/>
    <property type="project" value="InterPro"/>
</dbReference>
<accession>A0A136IM01</accession>
<feature type="compositionally biased region" description="Low complexity" evidence="5">
    <location>
        <begin position="1"/>
        <end position="21"/>
    </location>
</feature>
<feature type="region of interest" description="Disordered" evidence="5">
    <location>
        <begin position="98"/>
        <end position="208"/>
    </location>
</feature>
<keyword evidence="2" id="KW-0805">Transcription regulation</keyword>
<evidence type="ECO:0000256" key="1">
    <source>
        <dbReference type="ARBA" id="ARBA00004123"/>
    </source>
</evidence>
<dbReference type="EMBL" id="KQ964272">
    <property type="protein sequence ID" value="KXJ85996.1"/>
    <property type="molecule type" value="Genomic_DNA"/>
</dbReference>
<dbReference type="GO" id="GO:0005634">
    <property type="term" value="C:nucleus"/>
    <property type="evidence" value="ECO:0007669"/>
    <property type="project" value="UniProtKB-SubCell"/>
</dbReference>
<dbReference type="PROSITE" id="PS00036">
    <property type="entry name" value="BZIP_BASIC"/>
    <property type="match status" value="1"/>
</dbReference>
<comment type="subcellular location">
    <subcellularLocation>
        <location evidence="1">Nucleus</location>
    </subcellularLocation>
</comment>
<feature type="region of interest" description="Disordered" evidence="5">
    <location>
        <begin position="1"/>
        <end position="22"/>
    </location>
</feature>
<dbReference type="AlphaFoldDB" id="A0A136IM01"/>
<feature type="compositionally biased region" description="Low complexity" evidence="5">
    <location>
        <begin position="178"/>
        <end position="188"/>
    </location>
</feature>
<dbReference type="InterPro" id="IPR004827">
    <property type="entry name" value="bZIP"/>
</dbReference>
<dbReference type="Gene3D" id="1.20.5.170">
    <property type="match status" value="1"/>
</dbReference>
<sequence length="271" mass="29742">MESSTTMAANATNAQDTTMADWPGQSYSLSCDKFGDMSWMPLDNVAPNQLAGPAQPFSMELCSQQYGMPLQSFDTMQFDTLVPAELNTAMVDDAVSSIQSWPNSPSSLPGAFSDAVTNSTHTSPDDVGTEPSSSRRHSYHHLQQHKTKSESSRSKRRASSSVSKPEAATTTPSVEGGSPSTSTAPSSTRTKKKTIREKNRTAATKYRNKTKKGIEELQEMESQLSEKNRILSGHVECLRNEILSLKTEILRHGTCESPLIQEYIMKTAKRL</sequence>
<evidence type="ECO:0000256" key="2">
    <source>
        <dbReference type="ARBA" id="ARBA00023015"/>
    </source>
</evidence>
<dbReference type="InterPro" id="IPR051027">
    <property type="entry name" value="bZIP_transcription_factors"/>
</dbReference>
<feature type="compositionally biased region" description="Low complexity" evidence="5">
    <location>
        <begin position="98"/>
        <end position="107"/>
    </location>
</feature>
<dbReference type="STRING" id="196109.A0A136IM01"/>
<evidence type="ECO:0000256" key="3">
    <source>
        <dbReference type="ARBA" id="ARBA00023163"/>
    </source>
</evidence>
<feature type="compositionally biased region" description="Basic residues" evidence="5">
    <location>
        <begin position="134"/>
        <end position="146"/>
    </location>
</feature>
<keyword evidence="8" id="KW-1185">Reference proteome</keyword>
<dbReference type="Pfam" id="PF00170">
    <property type="entry name" value="bZIP_1"/>
    <property type="match status" value="1"/>
</dbReference>
<dbReference type="PROSITE" id="PS50217">
    <property type="entry name" value="BZIP"/>
    <property type="match status" value="1"/>
</dbReference>
<name>A0A136IM01_9PEZI</name>
<evidence type="ECO:0000256" key="5">
    <source>
        <dbReference type="SAM" id="MobiDB-lite"/>
    </source>
</evidence>
<organism evidence="7 8">
    <name type="scientific">Microdochium bolleyi</name>
    <dbReference type="NCBI Taxonomy" id="196109"/>
    <lineage>
        <taxon>Eukaryota</taxon>
        <taxon>Fungi</taxon>
        <taxon>Dikarya</taxon>
        <taxon>Ascomycota</taxon>
        <taxon>Pezizomycotina</taxon>
        <taxon>Sordariomycetes</taxon>
        <taxon>Xylariomycetidae</taxon>
        <taxon>Xylariales</taxon>
        <taxon>Microdochiaceae</taxon>
        <taxon>Microdochium</taxon>
    </lineage>
</organism>
<dbReference type="PANTHER" id="PTHR19304">
    <property type="entry name" value="CYCLIC-AMP RESPONSE ELEMENT BINDING PROTEIN"/>
    <property type="match status" value="1"/>
</dbReference>
<dbReference type="InterPro" id="IPR046347">
    <property type="entry name" value="bZIP_sf"/>
</dbReference>
<dbReference type="SMART" id="SM00338">
    <property type="entry name" value="BRLZ"/>
    <property type="match status" value="1"/>
</dbReference>
<evidence type="ECO:0000259" key="6">
    <source>
        <dbReference type="PROSITE" id="PS50217"/>
    </source>
</evidence>
<proteinExistence type="predicted"/>
<keyword evidence="3" id="KW-0804">Transcription</keyword>
<dbReference type="OrthoDB" id="295274at2759"/>
<keyword evidence="4" id="KW-0539">Nucleus</keyword>
<reference evidence="8" key="1">
    <citation type="submission" date="2016-02" db="EMBL/GenBank/DDBJ databases">
        <title>Draft genome sequence of Microdochium bolleyi, a fungal endophyte of beachgrass.</title>
        <authorList>
            <consortium name="DOE Joint Genome Institute"/>
            <person name="David A.S."/>
            <person name="May G."/>
            <person name="Haridas S."/>
            <person name="Lim J."/>
            <person name="Wang M."/>
            <person name="Labutti K."/>
            <person name="Lipzen A."/>
            <person name="Barry K."/>
            <person name="Grigoriev I.V."/>
        </authorList>
    </citation>
    <scope>NUCLEOTIDE SEQUENCE [LARGE SCALE GENOMIC DNA]</scope>
    <source>
        <strain evidence="8">J235TASD1</strain>
    </source>
</reference>
<dbReference type="Proteomes" id="UP000070501">
    <property type="component" value="Unassembled WGS sequence"/>
</dbReference>
<evidence type="ECO:0000256" key="4">
    <source>
        <dbReference type="ARBA" id="ARBA00023242"/>
    </source>
</evidence>
<dbReference type="SUPFAM" id="SSF57959">
    <property type="entry name" value="Leucine zipper domain"/>
    <property type="match status" value="1"/>
</dbReference>
<dbReference type="InParanoid" id="A0A136IM01"/>